<dbReference type="PANTHER" id="PTHR30050:SF4">
    <property type="entry name" value="ATP-BINDING PROTEIN RV3427C IN INSERTION SEQUENCE-RELATED"/>
    <property type="match status" value="1"/>
</dbReference>
<dbReference type="RefSeq" id="WP_216416062.1">
    <property type="nucleotide sequence ID" value="NZ_JAHLQK010000003.1"/>
</dbReference>
<dbReference type="Pfam" id="PF00308">
    <property type="entry name" value="Bac_DnaA"/>
    <property type="match status" value="1"/>
</dbReference>
<dbReference type="GO" id="GO:0005524">
    <property type="term" value="F:ATP binding"/>
    <property type="evidence" value="ECO:0007669"/>
    <property type="project" value="UniProtKB-KW"/>
</dbReference>
<feature type="domain" description="AAA+ ATPase" evidence="2">
    <location>
        <begin position="184"/>
        <end position="308"/>
    </location>
</feature>
<dbReference type="SMART" id="SM00382">
    <property type="entry name" value="AAA"/>
    <property type="match status" value="1"/>
</dbReference>
<feature type="coiled-coil region" evidence="1">
    <location>
        <begin position="60"/>
        <end position="87"/>
    </location>
</feature>
<dbReference type="InterPro" id="IPR003593">
    <property type="entry name" value="AAA+_ATPase"/>
</dbReference>
<gene>
    <name evidence="3" type="ORF">KQI88_07995</name>
</gene>
<evidence type="ECO:0000259" key="2">
    <source>
        <dbReference type="SMART" id="SM00382"/>
    </source>
</evidence>
<dbReference type="CDD" id="cd00009">
    <property type="entry name" value="AAA"/>
    <property type="match status" value="1"/>
</dbReference>
<dbReference type="Proteomes" id="UP000779508">
    <property type="component" value="Unassembled WGS sequence"/>
</dbReference>
<dbReference type="PANTHER" id="PTHR30050">
    <property type="entry name" value="CHROMOSOMAL REPLICATION INITIATOR PROTEIN DNAA"/>
    <property type="match status" value="1"/>
</dbReference>
<evidence type="ECO:0000313" key="3">
    <source>
        <dbReference type="EMBL" id="MBU5676354.1"/>
    </source>
</evidence>
<accession>A0ABS6G2E2</accession>
<protein>
    <submittedName>
        <fullName evidence="3">ATP-binding protein</fullName>
    </submittedName>
</protein>
<name>A0ABS6G2E2_9FIRM</name>
<keyword evidence="3" id="KW-0067">ATP-binding</keyword>
<comment type="caution">
    <text evidence="3">The sequence shown here is derived from an EMBL/GenBank/DDBJ whole genome shotgun (WGS) entry which is preliminary data.</text>
</comment>
<organism evidence="3 4">
    <name type="scientific">Alkaliphilus flagellatus</name>
    <dbReference type="NCBI Taxonomy" id="2841507"/>
    <lineage>
        <taxon>Bacteria</taxon>
        <taxon>Bacillati</taxon>
        <taxon>Bacillota</taxon>
        <taxon>Clostridia</taxon>
        <taxon>Peptostreptococcales</taxon>
        <taxon>Natronincolaceae</taxon>
        <taxon>Alkaliphilus</taxon>
    </lineage>
</organism>
<keyword evidence="4" id="KW-1185">Reference proteome</keyword>
<proteinExistence type="predicted"/>
<reference evidence="3 4" key="1">
    <citation type="submission" date="2021-06" db="EMBL/GenBank/DDBJ databases">
        <authorList>
            <person name="Sun Q."/>
            <person name="Li D."/>
        </authorList>
    </citation>
    <scope>NUCLEOTIDE SEQUENCE [LARGE SCALE GENOMIC DNA]</scope>
    <source>
        <strain evidence="3 4">MSJ-5</strain>
    </source>
</reference>
<dbReference type="InterPro" id="IPR013317">
    <property type="entry name" value="DnaA_dom"/>
</dbReference>
<sequence length="325" mass="38219">MMHSFVHEILRDYEEKRNRAKAFKEKRLQEVYEKVPTIKKIDEELQKTGISISKALIRGTEDPEKTIEDFKQKLEQLKQERAILLTENNIPLQYLDENYSCEECKDTGFVNSGQKCKCFRQQLIIKAYNMSNLSNVLKKENFQHFNLDLFSDKPSEGQSLSPKENMMDILNICEGFVFNFNENNEENLLFYGETGLGKTFLTNCIAKALLDRGNIVIYQTSFKLLEILEELRFKNNDDKEKYNLLFEADLLIIDDLGTEMTNTFTNSEIFNIINSRLLSNKKTIVSTNLSPKEMMDRYDDRIFSRLFSKFTVLHFFGKDLRWETK</sequence>
<evidence type="ECO:0000256" key="1">
    <source>
        <dbReference type="SAM" id="Coils"/>
    </source>
</evidence>
<dbReference type="EMBL" id="JAHLQK010000003">
    <property type="protein sequence ID" value="MBU5676354.1"/>
    <property type="molecule type" value="Genomic_DNA"/>
</dbReference>
<keyword evidence="1" id="KW-0175">Coiled coil</keyword>
<keyword evidence="3" id="KW-0547">Nucleotide-binding</keyword>
<dbReference type="NCBIfam" id="NF005304">
    <property type="entry name" value="PRK06835.1"/>
    <property type="match status" value="1"/>
</dbReference>
<evidence type="ECO:0000313" key="4">
    <source>
        <dbReference type="Proteomes" id="UP000779508"/>
    </source>
</evidence>